<dbReference type="Pfam" id="PF18962">
    <property type="entry name" value="Por_Secre_tail"/>
    <property type="match status" value="1"/>
</dbReference>
<dbReference type="NCBIfam" id="TIGR04183">
    <property type="entry name" value="Por_Secre_tail"/>
    <property type="match status" value="1"/>
</dbReference>
<keyword evidence="1 2" id="KW-0732">Signal</keyword>
<reference evidence="4 5" key="1">
    <citation type="submission" date="2018-08" db="EMBL/GenBank/DDBJ databases">
        <title>The draft genome squence of Brumimicrobium sp. N62.</title>
        <authorList>
            <person name="Du Z.-J."/>
            <person name="Luo H.-R."/>
        </authorList>
    </citation>
    <scope>NUCLEOTIDE SEQUENCE [LARGE SCALE GENOMIC DNA]</scope>
    <source>
        <strain evidence="4 5">N62</strain>
    </source>
</reference>
<dbReference type="AlphaFoldDB" id="A0A3E1F1F2"/>
<dbReference type="EMBL" id="QURB01000001">
    <property type="protein sequence ID" value="RFC55573.1"/>
    <property type="molecule type" value="Genomic_DNA"/>
</dbReference>
<evidence type="ECO:0000313" key="4">
    <source>
        <dbReference type="EMBL" id="RFC55573.1"/>
    </source>
</evidence>
<dbReference type="OrthoDB" id="9770043at2"/>
<dbReference type="RefSeq" id="WP_116879409.1">
    <property type="nucleotide sequence ID" value="NZ_QURB01000001.1"/>
</dbReference>
<comment type="caution">
    <text evidence="4">The sequence shown here is derived from an EMBL/GenBank/DDBJ whole genome shotgun (WGS) entry which is preliminary data.</text>
</comment>
<evidence type="ECO:0000256" key="2">
    <source>
        <dbReference type="SAM" id="SignalP"/>
    </source>
</evidence>
<organism evidence="4 5">
    <name type="scientific">Brumimicrobium aurantiacum</name>
    <dbReference type="NCBI Taxonomy" id="1737063"/>
    <lineage>
        <taxon>Bacteria</taxon>
        <taxon>Pseudomonadati</taxon>
        <taxon>Bacteroidota</taxon>
        <taxon>Flavobacteriia</taxon>
        <taxon>Flavobacteriales</taxon>
        <taxon>Crocinitomicaceae</taxon>
        <taxon>Brumimicrobium</taxon>
    </lineage>
</organism>
<dbReference type="InterPro" id="IPR026444">
    <property type="entry name" value="Secre_tail"/>
</dbReference>
<keyword evidence="5" id="KW-1185">Reference proteome</keyword>
<accession>A0A3E1F1F2</accession>
<dbReference type="Proteomes" id="UP000257127">
    <property type="component" value="Unassembled WGS sequence"/>
</dbReference>
<evidence type="ECO:0000256" key="1">
    <source>
        <dbReference type="ARBA" id="ARBA00022729"/>
    </source>
</evidence>
<sequence>MKNSIFILGSFLISFFNFLNAQQTLDTLNGNSVAAMISDEGILFQKHGLGMPGYEVPAGSGNNLVFSGSLCFGGTNQNGDLKLSADIYAVDRRFHRGPISSTNDYLDTAYIYNYESGLWTVTKSEIVYHVDNHDQQGYVAPDAILNWPGNGNTAIGVASQLAPFIDINGNGVYEPYLGDYPCIKGDAASYQIFHENHEPAYIDGTEVGAEIHLMAYQFKSNNYIDSTTFIDVKLINRGSNSFNDFKTTFAMDPDIGFAEDDYIGSASVKNLVYCYNGDPHDEGGNGAPGYGSGPPAVGLVSLNKDFEYSWHFQRGDLGTPITDDPETNADFWNYMNGKWKDGTYWTDAPGGYGPGNVVQHIYDGNPYLDTGRTELNYDGNGNSNPNGDRRFFGTSGGEVFNPGDTLIYNYAIIYNKQGGYLENVDGLIRYADSVQHYFDNLSSECIQKETGVQDDFILNEENLKVNFEITRLDGEGNMSRAVTLHENSEQAILTSYSVDSIKYKRGKGPIEARLTDTVNHALGHFVIKFHEYNAVDSANWTIYHFDTIGGTLLDSAISSSAISIGDEQFFPQWEMAIRIKQENYVCPDYRTNCDERDKHALPLKATLNFENNVEWLTGVKNTNASSPLNWITSGDYFPSLTSVPNDSVYNINCYSSRGFDPQNVYSKLLDGIVAPAWLTRVNECYFTPIAVSETIGNSQVFSSITPLSQAVVYQPSIDIVFTADTSKWTRSPVIELNAFDQGSVGGGKAGLLRKSASVNKQGNPDGTGTGMGWFPGYAIDVETGRRLNIAFGENSSLTNDNGDDMIWNPTDRLMDNNGNFVLGGQHVIYVFGREEFGMPHYDEGAFIHQQLSMETEQAFKDVYANLSWVMQPLLKSGAQLNAADARLSIRINKEFKTKVLSNQNEGRPMFSWDVIPYDQVGPPNQSSMLISSINAYPNPATNQMNVVWNNVSGNEIKIFSFQGLLINTIPISANENEKLIDISGLSPGIYFVNIGSGVKKVVVN</sequence>
<gene>
    <name evidence="4" type="ORF">DXU93_01175</name>
</gene>
<feature type="chain" id="PRO_5017642617" evidence="2">
    <location>
        <begin position="22"/>
        <end position="1004"/>
    </location>
</feature>
<feature type="signal peptide" evidence="2">
    <location>
        <begin position="1"/>
        <end position="21"/>
    </location>
</feature>
<proteinExistence type="predicted"/>
<evidence type="ECO:0000259" key="3">
    <source>
        <dbReference type="Pfam" id="PF18962"/>
    </source>
</evidence>
<evidence type="ECO:0000313" key="5">
    <source>
        <dbReference type="Proteomes" id="UP000257127"/>
    </source>
</evidence>
<feature type="domain" description="Secretion system C-terminal sorting" evidence="3">
    <location>
        <begin position="936"/>
        <end position="1002"/>
    </location>
</feature>
<protein>
    <submittedName>
        <fullName evidence="4">T9SS C-terminal target domain-containing protein</fullName>
    </submittedName>
</protein>
<name>A0A3E1F1F2_9FLAO</name>